<sequence>MGTAKLSPLSASSRRPACPHEGGTCRAQSPSSLPQSPSSLFLSSSQQAERLTLSLAPQLPADRALGSVRSPMLLPTAPAHITIPRNVLVWLIVQVPLNQMDMPICPSKSQIAGLTGHPDQSVLCRVPLRCQKRLREPAVLASRVSPTPGTFNALWAKNVNPRMRLGLTLYAFTESCNPESLL</sequence>
<feature type="compositionally biased region" description="Low complexity" evidence="1">
    <location>
        <begin position="28"/>
        <end position="41"/>
    </location>
</feature>
<protein>
    <submittedName>
        <fullName evidence="2">Uncharacterized protein</fullName>
    </submittedName>
</protein>
<evidence type="ECO:0000313" key="3">
    <source>
        <dbReference type="Proteomes" id="UP001266305"/>
    </source>
</evidence>
<reference evidence="2 3" key="1">
    <citation type="submission" date="2023-05" db="EMBL/GenBank/DDBJ databases">
        <title>B98-5 Cell Line De Novo Hybrid Assembly: An Optical Mapping Approach.</title>
        <authorList>
            <person name="Kananen K."/>
            <person name="Auerbach J.A."/>
            <person name="Kautto E."/>
            <person name="Blachly J.S."/>
        </authorList>
    </citation>
    <scope>NUCLEOTIDE SEQUENCE [LARGE SCALE GENOMIC DNA]</scope>
    <source>
        <strain evidence="2">B95-8</strain>
        <tissue evidence="2">Cell line</tissue>
    </source>
</reference>
<organism evidence="2 3">
    <name type="scientific">Saguinus oedipus</name>
    <name type="common">Cotton-top tamarin</name>
    <name type="synonym">Oedipomidas oedipus</name>
    <dbReference type="NCBI Taxonomy" id="9490"/>
    <lineage>
        <taxon>Eukaryota</taxon>
        <taxon>Metazoa</taxon>
        <taxon>Chordata</taxon>
        <taxon>Craniata</taxon>
        <taxon>Vertebrata</taxon>
        <taxon>Euteleostomi</taxon>
        <taxon>Mammalia</taxon>
        <taxon>Eutheria</taxon>
        <taxon>Euarchontoglires</taxon>
        <taxon>Primates</taxon>
        <taxon>Haplorrhini</taxon>
        <taxon>Platyrrhini</taxon>
        <taxon>Cebidae</taxon>
        <taxon>Callitrichinae</taxon>
        <taxon>Saguinus</taxon>
    </lineage>
</organism>
<evidence type="ECO:0000256" key="1">
    <source>
        <dbReference type="SAM" id="MobiDB-lite"/>
    </source>
</evidence>
<dbReference type="Proteomes" id="UP001266305">
    <property type="component" value="Unassembled WGS sequence"/>
</dbReference>
<comment type="caution">
    <text evidence="2">The sequence shown here is derived from an EMBL/GenBank/DDBJ whole genome shotgun (WGS) entry which is preliminary data.</text>
</comment>
<feature type="region of interest" description="Disordered" evidence="1">
    <location>
        <begin position="1"/>
        <end position="41"/>
    </location>
</feature>
<keyword evidence="3" id="KW-1185">Reference proteome</keyword>
<name>A0ABQ9UGY7_SAGOE</name>
<evidence type="ECO:0000313" key="2">
    <source>
        <dbReference type="EMBL" id="KAK2096069.1"/>
    </source>
</evidence>
<gene>
    <name evidence="2" type="ORF">P7K49_025103</name>
</gene>
<dbReference type="EMBL" id="JASSZA010000012">
    <property type="protein sequence ID" value="KAK2096069.1"/>
    <property type="molecule type" value="Genomic_DNA"/>
</dbReference>
<accession>A0ABQ9UGY7</accession>
<proteinExistence type="predicted"/>